<name>A0ABN8LNP3_9CNID</name>
<dbReference type="PROSITE" id="PS50878">
    <property type="entry name" value="RT_POL"/>
    <property type="match status" value="1"/>
</dbReference>
<dbReference type="InterPro" id="IPR000477">
    <property type="entry name" value="RT_dom"/>
</dbReference>
<feature type="domain" description="Reverse transcriptase" evidence="2">
    <location>
        <begin position="1"/>
        <end position="160"/>
    </location>
</feature>
<dbReference type="EMBL" id="CALNXI010000059">
    <property type="protein sequence ID" value="CAH3017291.1"/>
    <property type="molecule type" value="Genomic_DNA"/>
</dbReference>
<feature type="transmembrane region" description="Helical" evidence="1">
    <location>
        <begin position="49"/>
        <end position="69"/>
    </location>
</feature>
<evidence type="ECO:0000256" key="1">
    <source>
        <dbReference type="SAM" id="Phobius"/>
    </source>
</evidence>
<dbReference type="PANTHER" id="PTHR21301">
    <property type="entry name" value="REVERSE TRANSCRIPTASE"/>
    <property type="match status" value="1"/>
</dbReference>
<gene>
    <name evidence="3" type="ORF">PEVE_00036657</name>
</gene>
<keyword evidence="1" id="KW-1133">Transmembrane helix</keyword>
<dbReference type="PANTHER" id="PTHR21301:SF10">
    <property type="entry name" value="REVERSE TRANSCRIPTASE DOMAIN-CONTAINING PROTEIN"/>
    <property type="match status" value="1"/>
</dbReference>
<keyword evidence="4" id="KW-1185">Reference proteome</keyword>
<sequence length="199" mass="23090">MDVTSLYTNIPQQEGITTVCYAYQQFHQGNPPVPTIPENPFQFNEKDYLQTHGTAMGTIMAVAFANIFMAKIEKEIRRQSSIKPIFWKRFINDVISVWDTSRNEIEEFLVKADNFHPTIKFTAEISETETTFSDTKFNKDSILDTRTHFKPTETFQHMNFYSCHPPGVTKGFVKGDALRLLRTNSSEITFEENMRNKKK</sequence>
<reference evidence="3 4" key="1">
    <citation type="submission" date="2022-05" db="EMBL/GenBank/DDBJ databases">
        <authorList>
            <consortium name="Genoscope - CEA"/>
            <person name="William W."/>
        </authorList>
    </citation>
    <scope>NUCLEOTIDE SEQUENCE [LARGE SCALE GENOMIC DNA]</scope>
</reference>
<protein>
    <recommendedName>
        <fullName evidence="2">Reverse transcriptase domain-containing protein</fullName>
    </recommendedName>
</protein>
<accession>A0ABN8LNP3</accession>
<evidence type="ECO:0000313" key="3">
    <source>
        <dbReference type="EMBL" id="CAH3017291.1"/>
    </source>
</evidence>
<organism evidence="3 4">
    <name type="scientific">Porites evermanni</name>
    <dbReference type="NCBI Taxonomy" id="104178"/>
    <lineage>
        <taxon>Eukaryota</taxon>
        <taxon>Metazoa</taxon>
        <taxon>Cnidaria</taxon>
        <taxon>Anthozoa</taxon>
        <taxon>Hexacorallia</taxon>
        <taxon>Scleractinia</taxon>
        <taxon>Fungiina</taxon>
        <taxon>Poritidae</taxon>
        <taxon>Porites</taxon>
    </lineage>
</organism>
<proteinExistence type="predicted"/>
<keyword evidence="1" id="KW-0472">Membrane</keyword>
<comment type="caution">
    <text evidence="3">The sequence shown here is derived from an EMBL/GenBank/DDBJ whole genome shotgun (WGS) entry which is preliminary data.</text>
</comment>
<evidence type="ECO:0000313" key="4">
    <source>
        <dbReference type="Proteomes" id="UP001159427"/>
    </source>
</evidence>
<evidence type="ECO:0000259" key="2">
    <source>
        <dbReference type="PROSITE" id="PS50878"/>
    </source>
</evidence>
<keyword evidence="1" id="KW-0812">Transmembrane</keyword>
<dbReference type="Proteomes" id="UP001159427">
    <property type="component" value="Unassembled WGS sequence"/>
</dbReference>